<dbReference type="RefSeq" id="WP_091261048.1">
    <property type="nucleotide sequence ID" value="NZ_FMCS01000002.1"/>
</dbReference>
<accession>A0A1C4VN23</accession>
<name>A0A1C4VN23_9ACTN</name>
<dbReference type="InterPro" id="IPR004358">
    <property type="entry name" value="Sig_transdc_His_kin-like_C"/>
</dbReference>
<dbReference type="Pfam" id="PF13589">
    <property type="entry name" value="HATPase_c_3"/>
    <property type="match status" value="1"/>
</dbReference>
<dbReference type="InterPro" id="IPR003594">
    <property type="entry name" value="HATPase_dom"/>
</dbReference>
<evidence type="ECO:0000313" key="6">
    <source>
        <dbReference type="EMBL" id="SCE85330.1"/>
    </source>
</evidence>
<dbReference type="InterPro" id="IPR036890">
    <property type="entry name" value="HATPase_C_sf"/>
</dbReference>
<dbReference type="InterPro" id="IPR005467">
    <property type="entry name" value="His_kinase_dom"/>
</dbReference>
<gene>
    <name evidence="6" type="ORF">GA0070214_102554</name>
</gene>
<dbReference type="Gene3D" id="3.30.565.10">
    <property type="entry name" value="Histidine kinase-like ATPase, C-terminal domain"/>
    <property type="match status" value="2"/>
</dbReference>
<dbReference type="GO" id="GO:0000160">
    <property type="term" value="P:phosphorelay signal transduction system"/>
    <property type="evidence" value="ECO:0007669"/>
    <property type="project" value="UniProtKB-KW"/>
</dbReference>
<keyword evidence="4" id="KW-0902">Two-component regulatory system</keyword>
<evidence type="ECO:0000313" key="7">
    <source>
        <dbReference type="Proteomes" id="UP000199629"/>
    </source>
</evidence>
<dbReference type="PROSITE" id="PS50109">
    <property type="entry name" value="HIS_KIN"/>
    <property type="match status" value="1"/>
</dbReference>
<keyword evidence="3 6" id="KW-0418">Kinase</keyword>
<evidence type="ECO:0000256" key="1">
    <source>
        <dbReference type="ARBA" id="ARBA00000085"/>
    </source>
</evidence>
<evidence type="ECO:0000256" key="2">
    <source>
        <dbReference type="ARBA" id="ARBA00012438"/>
    </source>
</evidence>
<proteinExistence type="predicted"/>
<dbReference type="EMBL" id="FMCS01000002">
    <property type="protein sequence ID" value="SCE85330.1"/>
    <property type="molecule type" value="Genomic_DNA"/>
</dbReference>
<protein>
    <recommendedName>
        <fullName evidence="2">histidine kinase</fullName>
        <ecNumber evidence="2">2.7.13.3</ecNumber>
    </recommendedName>
</protein>
<keyword evidence="7" id="KW-1185">Reference proteome</keyword>
<dbReference type="AlphaFoldDB" id="A0A1C4VN23"/>
<dbReference type="EC" id="2.7.13.3" evidence="2"/>
<dbReference type="SMART" id="SM00387">
    <property type="entry name" value="HATPase_c"/>
    <property type="match status" value="1"/>
</dbReference>
<reference evidence="7" key="1">
    <citation type="submission" date="2016-06" db="EMBL/GenBank/DDBJ databases">
        <authorList>
            <person name="Varghese N."/>
            <person name="Submissions Spin"/>
        </authorList>
    </citation>
    <scope>NUCLEOTIDE SEQUENCE [LARGE SCALE GENOMIC DNA]</scope>
    <source>
        <strain evidence="7">DSM 45246</strain>
    </source>
</reference>
<evidence type="ECO:0000256" key="4">
    <source>
        <dbReference type="ARBA" id="ARBA00023012"/>
    </source>
</evidence>
<evidence type="ECO:0000256" key="3">
    <source>
        <dbReference type="ARBA" id="ARBA00022777"/>
    </source>
</evidence>
<sequence>MSEIHRTSILRQQVQLGVHPSVVFKLGQDLITDSVQALIELVKNSYDADASYAQVKIDTSGDEHGRTCIEIADDGTGMTLDQIRKGWLTVSNSIKRQMKLDGLQTAKKRTPLGDKGLGRLGAQRLGSVVEIKTRPRVEDVEYEVVIEWPKIAQQESLSDLTLELITESPASMKPGTVLRIWDLYEVEQWRQATTQAASPLQRQLSTLISPYGEKRDFRVLLSIDGTRLDLYSLPSKLREVAELRYSLDYSDQRLRVAGSVSLSFFAPGPGSKPQDKELFRRLLLEDQGEHFWQWLTINRLPRIEEAKIIPSSVRGRFLQFATEIDLADVGATVADGELADPGPFSGEVDSLDLDEDRTGAFDRRSEFRSYVRSLQGIRVYRDGFGVGVDSDWLGLGKRWTSGSSYYSLKPENTLGFIDISARDNAQLIETTDREGFAATPHYASFVALLSAWVKFTERTQGFLRRSYNDYVNEWRAIQVTDSAAPSPDELIDHVKASLEKTGAARRTLLDIEKSSSRTGNAAEVLRHELDGDQQSFAYLSLTPAVAKAIDEISEARTSSANAISTLNQALVDVESEKARLDILGLQLNQLRDQLAGAWEAVALGLVAEALSHEVAQIADRLTKRTSSMRKRIVDSGVRDPSLFTYLEYVSSSAAGLRRQLAHLNPALRYTRERRELIRVGEFCEDIAAYHRERMASSAINIVVTSPGHDFSVSMNKGKLTQVFDNLIINSEYWLRRSVQSGDVLHPSVHIEVDAPKVRVWDNGKGVDPAVVISMFEPFVTTKPDGTGRGLGLFVVTQLLEPENAGITLLSDKNGHGRRFKFELDLEGPRV</sequence>
<dbReference type="GO" id="GO:0004673">
    <property type="term" value="F:protein histidine kinase activity"/>
    <property type="evidence" value="ECO:0007669"/>
    <property type="project" value="UniProtKB-EC"/>
</dbReference>
<dbReference type="PANTHER" id="PTHR43065">
    <property type="entry name" value="SENSOR HISTIDINE KINASE"/>
    <property type="match status" value="1"/>
</dbReference>
<dbReference type="SUPFAM" id="SSF55874">
    <property type="entry name" value="ATPase domain of HSP90 chaperone/DNA topoisomerase II/histidine kinase"/>
    <property type="match status" value="2"/>
</dbReference>
<dbReference type="Pfam" id="PF02518">
    <property type="entry name" value="HATPase_c"/>
    <property type="match status" value="1"/>
</dbReference>
<dbReference type="Proteomes" id="UP000199629">
    <property type="component" value="Unassembled WGS sequence"/>
</dbReference>
<evidence type="ECO:0000259" key="5">
    <source>
        <dbReference type="PROSITE" id="PS50109"/>
    </source>
</evidence>
<dbReference type="PRINTS" id="PR00344">
    <property type="entry name" value="BCTRLSENSOR"/>
</dbReference>
<feature type="domain" description="Histidine kinase" evidence="5">
    <location>
        <begin position="609"/>
        <end position="827"/>
    </location>
</feature>
<comment type="catalytic activity">
    <reaction evidence="1">
        <text>ATP + protein L-histidine = ADP + protein N-phospho-L-histidine.</text>
        <dbReference type="EC" id="2.7.13.3"/>
    </reaction>
</comment>
<keyword evidence="3 6" id="KW-0808">Transferase</keyword>
<organism evidence="6 7">
    <name type="scientific">Micromonospora chaiyaphumensis</name>
    <dbReference type="NCBI Taxonomy" id="307119"/>
    <lineage>
        <taxon>Bacteria</taxon>
        <taxon>Bacillati</taxon>
        <taxon>Actinomycetota</taxon>
        <taxon>Actinomycetes</taxon>
        <taxon>Micromonosporales</taxon>
        <taxon>Micromonosporaceae</taxon>
        <taxon>Micromonospora</taxon>
    </lineage>
</organism>